<feature type="domain" description="Pel9A-like right handed beta-helix region" evidence="11">
    <location>
        <begin position="165"/>
        <end position="345"/>
    </location>
</feature>
<evidence type="ECO:0000313" key="13">
    <source>
        <dbReference type="Proteomes" id="UP001321542"/>
    </source>
</evidence>
<dbReference type="InterPro" id="IPR012334">
    <property type="entry name" value="Pectin_lyas_fold"/>
</dbReference>
<keyword evidence="7" id="KW-0456">Lyase</keyword>
<evidence type="ECO:0000256" key="2">
    <source>
        <dbReference type="ARBA" id="ARBA00004613"/>
    </source>
</evidence>
<evidence type="ECO:0000256" key="4">
    <source>
        <dbReference type="ARBA" id="ARBA00022723"/>
    </source>
</evidence>
<feature type="chain" id="PRO_5046100203" description="Pel9A-like right handed beta-helix region domain-containing protein" evidence="10">
    <location>
        <begin position="31"/>
        <end position="405"/>
    </location>
</feature>
<keyword evidence="3" id="KW-0964">Secreted</keyword>
<comment type="cofactor">
    <cofactor evidence="1">
        <name>Ca(2+)</name>
        <dbReference type="ChEBI" id="CHEBI:29108"/>
    </cofactor>
</comment>
<reference evidence="12 13" key="2">
    <citation type="journal article" date="2023" name="ChemBioChem">
        <title>Acyltransferase Domain Exchange between Two Independent Type I Polyketide Synthases in the Same Producer Strain of Macrolide Antibiotics.</title>
        <authorList>
            <person name="Kudo F."/>
            <person name="Kishikawa K."/>
            <person name="Tsuboi K."/>
            <person name="Kido T."/>
            <person name="Usui T."/>
            <person name="Hashimoto J."/>
            <person name="Shin-Ya K."/>
            <person name="Miyanaga A."/>
            <person name="Eguchi T."/>
        </authorList>
    </citation>
    <scope>NUCLEOTIDE SEQUENCE [LARGE SCALE GENOMIC DNA]</scope>
    <source>
        <strain evidence="12 13">A-8890</strain>
    </source>
</reference>
<reference evidence="12 13" key="1">
    <citation type="journal article" date="2010" name="ChemBioChem">
        <title>Cloning and characterization of the biosynthetic gene cluster of 16-membered macrolide antibiotic FD-891: involvement of a dual functional cytochrome P450 monooxygenase catalyzing epoxidation and hydroxylation.</title>
        <authorList>
            <person name="Kudo F."/>
            <person name="Motegi A."/>
            <person name="Mizoue K."/>
            <person name="Eguchi T."/>
        </authorList>
    </citation>
    <scope>NUCLEOTIDE SEQUENCE [LARGE SCALE GENOMIC DNA]</scope>
    <source>
        <strain evidence="12 13">A-8890</strain>
    </source>
</reference>
<proteinExistence type="inferred from homology"/>
<evidence type="ECO:0000256" key="10">
    <source>
        <dbReference type="SAM" id="SignalP"/>
    </source>
</evidence>
<evidence type="ECO:0000256" key="8">
    <source>
        <dbReference type="ARBA" id="ARBA00038263"/>
    </source>
</evidence>
<dbReference type="InterPro" id="IPR052052">
    <property type="entry name" value="Polysaccharide_Lyase_9"/>
</dbReference>
<name>A0ABN5V902_9ACTN</name>
<keyword evidence="13" id="KW-1185">Reference proteome</keyword>
<evidence type="ECO:0000256" key="9">
    <source>
        <dbReference type="SAM" id="MobiDB-lite"/>
    </source>
</evidence>
<dbReference type="InterPro" id="IPR053868">
    <property type="entry name" value="Pel9A-like_beta_helix"/>
</dbReference>
<feature type="signal peptide" evidence="10">
    <location>
        <begin position="1"/>
        <end position="30"/>
    </location>
</feature>
<dbReference type="SUPFAM" id="SSF51126">
    <property type="entry name" value="Pectin lyase-like"/>
    <property type="match status" value="1"/>
</dbReference>
<evidence type="ECO:0000256" key="1">
    <source>
        <dbReference type="ARBA" id="ARBA00001913"/>
    </source>
</evidence>
<evidence type="ECO:0000259" key="11">
    <source>
        <dbReference type="Pfam" id="PF22842"/>
    </source>
</evidence>
<organism evidence="12 13">
    <name type="scientific">Streptomyces graminofaciens</name>
    <dbReference type="NCBI Taxonomy" id="68212"/>
    <lineage>
        <taxon>Bacteria</taxon>
        <taxon>Bacillati</taxon>
        <taxon>Actinomycetota</taxon>
        <taxon>Actinomycetes</taxon>
        <taxon>Kitasatosporales</taxon>
        <taxon>Streptomycetaceae</taxon>
        <taxon>Streptomyces</taxon>
    </lineage>
</organism>
<dbReference type="PANTHER" id="PTHR40088:SF1">
    <property type="entry name" value="PECTATE LYASE PEL9"/>
    <property type="match status" value="1"/>
</dbReference>
<feature type="region of interest" description="Disordered" evidence="9">
    <location>
        <begin position="192"/>
        <end position="218"/>
    </location>
</feature>
<dbReference type="PANTHER" id="PTHR40088">
    <property type="entry name" value="PECTATE LYASE (EUROFUNG)"/>
    <property type="match status" value="1"/>
</dbReference>
<keyword evidence="5 10" id="KW-0732">Signal</keyword>
<evidence type="ECO:0000313" key="12">
    <source>
        <dbReference type="EMBL" id="BBC29222.1"/>
    </source>
</evidence>
<dbReference type="Pfam" id="PF22842">
    <property type="entry name" value="Pel9A-like_beta_helix"/>
    <property type="match status" value="1"/>
</dbReference>
<accession>A0ABN5V902</accession>
<evidence type="ECO:0000256" key="7">
    <source>
        <dbReference type="ARBA" id="ARBA00023239"/>
    </source>
</evidence>
<dbReference type="InterPro" id="IPR011050">
    <property type="entry name" value="Pectin_lyase_fold/virulence"/>
</dbReference>
<evidence type="ECO:0000256" key="3">
    <source>
        <dbReference type="ARBA" id="ARBA00022525"/>
    </source>
</evidence>
<dbReference type="Gene3D" id="2.160.20.10">
    <property type="entry name" value="Single-stranded right-handed beta-helix, Pectin lyase-like"/>
    <property type="match status" value="1"/>
</dbReference>
<sequence length="405" mass="41856">MRPNPLPAHAGALTLLVGTLAVLSTGTAASAPGPVTASTTLYVATNGDDGGTGTSSTAPLRTIQRAVDLAQPGYTILIRGGTYAPTSNIQLLKSGTASQPITLRNYERERVVIDGENMPYTPGAVGSSIPRAQRGAIHLEGEYWRLGGLEIVHGPYGVFGVDTSGNVLDRLITRDNYESGLHLQGASSSNQILNLDSHGNRDPRKNGESADGLAIKEGSGTGNVVRGARLWNNADDGLDFWEFLSPVTVENSLAYGNGYNRWNIPNYTGDGNGYKLGGGGDEDLPAAHAVRNSMAWDNSAGGFIDNANPGKLVADHCTAWRNKGAGFDFADADGTLTKNVAVANGTNASLGSHSGGSGNSWDLGGTWSFASTDPGAITGPRTADGTIPGSAFLRPASGADAGARF</sequence>
<dbReference type="EMBL" id="AP018448">
    <property type="protein sequence ID" value="BBC29222.1"/>
    <property type="molecule type" value="Genomic_DNA"/>
</dbReference>
<keyword evidence="6" id="KW-0106">Calcium</keyword>
<feature type="compositionally biased region" description="Basic and acidic residues" evidence="9">
    <location>
        <begin position="198"/>
        <end position="208"/>
    </location>
</feature>
<dbReference type="RefSeq" id="WP_286247223.1">
    <property type="nucleotide sequence ID" value="NZ_AP018448.1"/>
</dbReference>
<protein>
    <recommendedName>
        <fullName evidence="11">Pel9A-like right handed beta-helix region domain-containing protein</fullName>
    </recommendedName>
</protein>
<gene>
    <name evidence="12" type="ORF">SGFS_005130</name>
</gene>
<evidence type="ECO:0000256" key="6">
    <source>
        <dbReference type="ARBA" id="ARBA00022837"/>
    </source>
</evidence>
<keyword evidence="4" id="KW-0479">Metal-binding</keyword>
<comment type="similarity">
    <text evidence="8">Belongs to the polysaccharide lyase 9 family.</text>
</comment>
<evidence type="ECO:0000256" key="5">
    <source>
        <dbReference type="ARBA" id="ARBA00022729"/>
    </source>
</evidence>
<dbReference type="Proteomes" id="UP001321542">
    <property type="component" value="Chromosome"/>
</dbReference>
<comment type="subcellular location">
    <subcellularLocation>
        <location evidence="2">Secreted</location>
    </subcellularLocation>
</comment>